<name>A0AAJ5ZGP7_LACLL</name>
<sequence length="150" mass="17532">MSSYAKQIRYELFEAIDTIASEQDKWIKNPESDFTRKRHFTFKQVIKCILGFEAKSLGTELLEAFKFQRHIPTVSALCQARDKIFSDAFLALFNQFQPEPKHCNLYHGYRLLAHDGSDLKIPLNRDDETTYINQGRSRVISFMLTPYMIS</sequence>
<gene>
    <name evidence="1" type="ORF">LL223_02495</name>
</gene>
<protein>
    <recommendedName>
        <fullName evidence="3">Transposase</fullName>
    </recommendedName>
</protein>
<dbReference type="RefSeq" id="WP_205288560.1">
    <property type="nucleotide sequence ID" value="NZ_CP031926.2"/>
</dbReference>
<dbReference type="Proteomes" id="UP000663169">
    <property type="component" value="Chromosome"/>
</dbReference>
<reference evidence="1" key="2">
    <citation type="submission" date="2023-04" db="EMBL/GenBank/DDBJ databases">
        <authorList>
            <person name="McDonnell B."/>
        </authorList>
    </citation>
    <scope>NUCLEOTIDE SEQUENCE</scope>
    <source>
        <strain evidence="1">223</strain>
    </source>
</reference>
<proteinExistence type="predicted"/>
<dbReference type="AlphaFoldDB" id="A0AAJ5ZGP7"/>
<evidence type="ECO:0008006" key="3">
    <source>
        <dbReference type="Google" id="ProtNLM"/>
    </source>
</evidence>
<dbReference type="EMBL" id="CP031926">
    <property type="protein sequence ID" value="WFN83531.1"/>
    <property type="molecule type" value="Genomic_DNA"/>
</dbReference>
<reference evidence="1" key="1">
    <citation type="journal article" date="2020" name="Mol. Microbiol.">
        <title>The CWPS Rubik's cube: Linking diversity of cell wall polysaccharide structures with the encoded biosynthetic machinery of selected Lactococcus lactis strains.</title>
        <authorList>
            <person name="Mahony J."/>
            <person name="Frantzen C."/>
            <person name="Vinogradov E."/>
            <person name="Sadovskaya I."/>
            <person name="Theodorou I."/>
            <person name="Kelleher P."/>
            <person name="Chapot-Chartier M.P."/>
            <person name="Cambillau C."/>
            <person name="Holo H."/>
            <person name="van Sinderen D."/>
        </authorList>
    </citation>
    <scope>NUCLEOTIDE SEQUENCE</scope>
    <source>
        <strain evidence="1">223</strain>
    </source>
</reference>
<evidence type="ECO:0000313" key="1">
    <source>
        <dbReference type="EMBL" id="WFN83531.1"/>
    </source>
</evidence>
<accession>A0AAJ5ZGP7</accession>
<organism evidence="1 2">
    <name type="scientific">Lactococcus lactis subsp. lactis</name>
    <name type="common">Streptococcus lactis</name>
    <dbReference type="NCBI Taxonomy" id="1360"/>
    <lineage>
        <taxon>Bacteria</taxon>
        <taxon>Bacillati</taxon>
        <taxon>Bacillota</taxon>
        <taxon>Bacilli</taxon>
        <taxon>Lactobacillales</taxon>
        <taxon>Streptococcaceae</taxon>
        <taxon>Lactococcus</taxon>
    </lineage>
</organism>
<evidence type="ECO:0000313" key="2">
    <source>
        <dbReference type="Proteomes" id="UP000663169"/>
    </source>
</evidence>